<protein>
    <submittedName>
        <fullName evidence="4">PPE-repeat protein</fullName>
    </submittedName>
</protein>
<comment type="similarity">
    <text evidence="1">Belongs to the mycobacterial PPE family.</text>
</comment>
<dbReference type="Pfam" id="PF00823">
    <property type="entry name" value="PPE"/>
    <property type="match status" value="1"/>
</dbReference>
<dbReference type="InterPro" id="IPR000030">
    <property type="entry name" value="PPE_dom"/>
</dbReference>
<keyword evidence="5" id="KW-1185">Reference proteome</keyword>
<feature type="region of interest" description="Disordered" evidence="2">
    <location>
        <begin position="209"/>
        <end position="256"/>
    </location>
</feature>
<feature type="compositionally biased region" description="Gly residues" evidence="2">
    <location>
        <begin position="381"/>
        <end position="397"/>
    </location>
</feature>
<feature type="domain" description="PPE" evidence="3">
    <location>
        <begin position="18"/>
        <end position="152"/>
    </location>
</feature>
<sequence>MSAPETDFSKYSHAQLRQMVEGLNSGDVMSASDPWRRAASTLKQIRTALNTASGDATQKWEGASSDAFYGAMTKLATNVNNISAYANDAANTLQMMSEAIDQAKHDMPEEPGLLDQLGNAISDTFQNAIGQQDDSTQIPIADQRKNQAVAVMQTLANKYRVATPVLKPPNVPSLEDPKVPPPDPNAAAALSAFVTGAGVGAVGGYSTAPTTTRATTHAATTTAPPAPSPRKSDQSAPADSGIAGGVPNAPTRAPKSVAVGADAPSVAPAATSVAAPTQPAGPVIGTGIDHTALSVRPSLAGTGASPIGGTGSPSAGLPFGPGAVAGRTSTGGGGFDAPWPKAQPGTGTPIRGGAGAAPGEEGGGPVSGRAGGNAAAEASGAGRGLAGSSGERVGGGVRANTPRRTAGAIGEEEAPSASPRVGPGKEAFTEGGSGLGARTRAADSTAAEEQEAGMGLVPGGSQSPERKKKRKGQRADYLVEDEETWASDQDANPDVVE</sequence>
<accession>A0A561UKC6</accession>
<evidence type="ECO:0000256" key="1">
    <source>
        <dbReference type="ARBA" id="ARBA00010652"/>
    </source>
</evidence>
<dbReference type="Gene3D" id="1.20.1260.20">
    <property type="entry name" value="PPE superfamily"/>
    <property type="match status" value="1"/>
</dbReference>
<dbReference type="OrthoDB" id="3872984at2"/>
<dbReference type="EMBL" id="VIWT01000001">
    <property type="protein sequence ID" value="TWF99785.1"/>
    <property type="molecule type" value="Genomic_DNA"/>
</dbReference>
<comment type="caution">
    <text evidence="4">The sequence shown here is derived from an EMBL/GenBank/DDBJ whole genome shotgun (WGS) entry which is preliminary data.</text>
</comment>
<dbReference type="AlphaFoldDB" id="A0A561UKC6"/>
<gene>
    <name evidence="4" type="ORF">FHX73_113640</name>
</gene>
<evidence type="ECO:0000313" key="4">
    <source>
        <dbReference type="EMBL" id="TWF99785.1"/>
    </source>
</evidence>
<feature type="region of interest" description="Disordered" evidence="2">
    <location>
        <begin position="303"/>
        <end position="497"/>
    </location>
</feature>
<feature type="compositionally biased region" description="Gly residues" evidence="2">
    <location>
        <begin position="350"/>
        <end position="371"/>
    </location>
</feature>
<dbReference type="Proteomes" id="UP000317940">
    <property type="component" value="Unassembled WGS sequence"/>
</dbReference>
<dbReference type="InterPro" id="IPR038332">
    <property type="entry name" value="PPE_sf"/>
</dbReference>
<evidence type="ECO:0000313" key="5">
    <source>
        <dbReference type="Proteomes" id="UP000317940"/>
    </source>
</evidence>
<organism evidence="4 5">
    <name type="scientific">Kitasatospora viridis</name>
    <dbReference type="NCBI Taxonomy" id="281105"/>
    <lineage>
        <taxon>Bacteria</taxon>
        <taxon>Bacillati</taxon>
        <taxon>Actinomycetota</taxon>
        <taxon>Actinomycetes</taxon>
        <taxon>Kitasatosporales</taxon>
        <taxon>Streptomycetaceae</taxon>
        <taxon>Kitasatospora</taxon>
    </lineage>
</organism>
<evidence type="ECO:0000259" key="3">
    <source>
        <dbReference type="Pfam" id="PF00823"/>
    </source>
</evidence>
<proteinExistence type="inferred from homology"/>
<name>A0A561UKC6_9ACTN</name>
<evidence type="ECO:0000256" key="2">
    <source>
        <dbReference type="SAM" id="MobiDB-lite"/>
    </source>
</evidence>
<dbReference type="RefSeq" id="WP_145905987.1">
    <property type="nucleotide sequence ID" value="NZ_BAAAMZ010000029.1"/>
</dbReference>
<dbReference type="SUPFAM" id="SSF140459">
    <property type="entry name" value="PE/PPE dimer-like"/>
    <property type="match status" value="1"/>
</dbReference>
<reference evidence="4 5" key="1">
    <citation type="submission" date="2019-06" db="EMBL/GenBank/DDBJ databases">
        <title>Sequencing the genomes of 1000 actinobacteria strains.</title>
        <authorList>
            <person name="Klenk H.-P."/>
        </authorList>
    </citation>
    <scope>NUCLEOTIDE SEQUENCE [LARGE SCALE GENOMIC DNA]</scope>
    <source>
        <strain evidence="4 5">DSM 44826</strain>
    </source>
</reference>
<feature type="compositionally biased region" description="Low complexity" evidence="2">
    <location>
        <begin position="209"/>
        <end position="223"/>
    </location>
</feature>